<dbReference type="Gene3D" id="2.60.40.10">
    <property type="entry name" value="Immunoglobulins"/>
    <property type="match status" value="4"/>
</dbReference>
<feature type="signal peptide" evidence="2">
    <location>
        <begin position="1"/>
        <end position="28"/>
    </location>
</feature>
<proteinExistence type="predicted"/>
<name>A0A1M5K2D6_9ACTN</name>
<dbReference type="InterPro" id="IPR032109">
    <property type="entry name" value="Big_3_5"/>
</dbReference>
<dbReference type="GO" id="GO:0005509">
    <property type="term" value="F:calcium ion binding"/>
    <property type="evidence" value="ECO:0007669"/>
    <property type="project" value="InterPro"/>
</dbReference>
<feature type="chain" id="PRO_5039290095" evidence="2">
    <location>
        <begin position="29"/>
        <end position="1247"/>
    </location>
</feature>
<keyword evidence="1" id="KW-0677">Repeat</keyword>
<dbReference type="GO" id="GO:0005975">
    <property type="term" value="P:carbohydrate metabolic process"/>
    <property type="evidence" value="ECO:0007669"/>
    <property type="project" value="UniProtKB-ARBA"/>
</dbReference>
<dbReference type="Pfam" id="PF05345">
    <property type="entry name" value="He_PIG"/>
    <property type="match status" value="2"/>
</dbReference>
<dbReference type="EMBL" id="FQVU01000003">
    <property type="protein sequence ID" value="SHG46958.1"/>
    <property type="molecule type" value="Genomic_DNA"/>
</dbReference>
<dbReference type="InterPro" id="IPR013783">
    <property type="entry name" value="Ig-like_fold"/>
</dbReference>
<organism evidence="4 5">
    <name type="scientific">Jatrophihabitans endophyticus</name>
    <dbReference type="NCBI Taxonomy" id="1206085"/>
    <lineage>
        <taxon>Bacteria</taxon>
        <taxon>Bacillati</taxon>
        <taxon>Actinomycetota</taxon>
        <taxon>Actinomycetes</taxon>
        <taxon>Jatrophihabitantales</taxon>
        <taxon>Jatrophihabitantaceae</taxon>
        <taxon>Jatrophihabitans</taxon>
    </lineage>
</organism>
<dbReference type="SUPFAM" id="SSF63829">
    <property type="entry name" value="Calcium-dependent phosphotriesterase"/>
    <property type="match status" value="1"/>
</dbReference>
<dbReference type="Proteomes" id="UP000186132">
    <property type="component" value="Unassembled WGS sequence"/>
</dbReference>
<dbReference type="SUPFAM" id="SSF101898">
    <property type="entry name" value="NHL repeat"/>
    <property type="match status" value="1"/>
</dbReference>
<dbReference type="InterPro" id="IPR015919">
    <property type="entry name" value="Cadherin-like_sf"/>
</dbReference>
<protein>
    <submittedName>
        <fullName evidence="4">Sugar lactone lactonase YvrE</fullName>
    </submittedName>
</protein>
<feature type="domain" description="Bacterial Ig-like" evidence="3">
    <location>
        <begin position="808"/>
        <end position="885"/>
    </location>
</feature>
<evidence type="ECO:0000256" key="2">
    <source>
        <dbReference type="SAM" id="SignalP"/>
    </source>
</evidence>
<dbReference type="GO" id="GO:0016020">
    <property type="term" value="C:membrane"/>
    <property type="evidence" value="ECO:0007669"/>
    <property type="project" value="InterPro"/>
</dbReference>
<dbReference type="Gene3D" id="2.40.10.500">
    <property type="match status" value="2"/>
</dbReference>
<dbReference type="InterPro" id="IPR001258">
    <property type="entry name" value="NHL_repeat"/>
</dbReference>
<accession>A0A1M5K2D6</accession>
<dbReference type="RefSeq" id="WP_073389661.1">
    <property type="nucleotide sequence ID" value="NZ_FQVU01000003.1"/>
</dbReference>
<dbReference type="SUPFAM" id="SSF49313">
    <property type="entry name" value="Cadherin-like"/>
    <property type="match status" value="2"/>
</dbReference>
<feature type="domain" description="Bacterial Ig-like" evidence="3">
    <location>
        <begin position="902"/>
        <end position="979"/>
    </location>
</feature>
<dbReference type="OrthoDB" id="5718261at2"/>
<dbReference type="Pfam" id="PF16640">
    <property type="entry name" value="Big_3_5"/>
    <property type="match status" value="2"/>
</dbReference>
<keyword evidence="2" id="KW-0732">Signal</keyword>
<dbReference type="PANTHER" id="PTHR24104">
    <property type="entry name" value="E3 UBIQUITIN-PROTEIN LIGASE NHLRC1-RELATED"/>
    <property type="match status" value="1"/>
</dbReference>
<sequence length="1247" mass="126059">MRINHVRRTVAGLGVAAMALGGAVVVTGAAASAESPDPDATLAYVAIPQAGRVSALSAHAVQDAGAGLVRPTGVAVGADGDLYIADQSAAKVYRVVAKTGEQQTVASGPDRPYKVAVDPAGNVYTVDVDAGSLIERAAGGGTPRVLADGLDKPSGVAVDVAGDVYVAERGAGRVLRVPVGGGKAEVVAAGLGDPTGVAVDVDQNVFVACGEDCLVKIDPVTGRQIPAMLAEWTSLRAVDVALDADGNLYVADAGSGRVLRIADGIPRVVASGLPGQPLAVAVPVGVLTFTASTPGTLAAVGTSYSYTYAASTPDGQSAARFQVASGELPPGLTLDPSTGVLAGTPTTGGTYTFTVQTRNAATGTLAAPTTIAVAAPGAVYVAENQKNQVVVLETDGTQHAIDGVRRPAGIAVSPTGDVYYSNYADNQVMKVPADGGATTPIGRDLLRPYGVAVDSAGNVFVADSGHGRIVEVPVDGGEQTVVVDGLKQPLGVAVDAAGDVFVAEMPTNRVLEVAPGGAAHVITSDVYQPDNVTVDALGNVYVGDGQNDQVVMIPAGGGPQSTFRTVDAPRATALDAAGNLVVTVGNRVMRLPVAAAAETGRDVGSGFVMPVGIAVSAPAPTFTAASPPTSAPQGEAYAYTYAATTPAGQPAARFRVWSGALPPGLTLDPATGVLSGTPTTAGSYTFTAETHNAANGTLAAPVTIVVPTQSQAITVTSEPPAPAYVGGGYTPAASAPGGDVATTIDATTTGYGTDSPACTLAAGTVSFTAAGSCVVDFDQTGERSDYSPAPQVQQTITVSRVPATVRLRASSSAPVYGQPFTFTATVTPATGTASGTVHFVASGVDMGPAVPVVDGVATSRSFLLHGAVPAGMYLMSADYDPTDGVTYADGYTATIVEIGRAATTTAVSTDARSLSARIAVAAPGSGVPTGTVTFLVDGVQAGTAGLREGVATLPYTLPRGSHVVTAQYAGDVNVTGSSLAISAGGTTPVEPHDPTMTARVSSAHAKTRAGWYRSPVTVSFRCTTHGSPLSRPCPAPVTLRRDGAGQSVTRTITSADGGTATVVVPRIAIDRTRPTVRIAGVRDGATYAGTAPTARCTGRDGLSGIASCTVRRVGSSSSRSGRTVTYVATATDRAGNVRHASARVTVRYVTIIGARFDDGVYTVTRGRTYTFAVYTTGRSRPRYVNAAPAPRRPHGDDAWFVRAGRAGGLHRWTLGVTMEPRLRSHRYWNVGVRSGGTVHVLKLRVIG</sequence>
<evidence type="ECO:0000259" key="3">
    <source>
        <dbReference type="Pfam" id="PF16640"/>
    </source>
</evidence>
<gene>
    <name evidence="4" type="ORF">SAMN05443575_2038</name>
</gene>
<dbReference type="Gene3D" id="2.120.10.30">
    <property type="entry name" value="TolB, C-terminal domain"/>
    <property type="match status" value="1"/>
</dbReference>
<reference evidence="4 5" key="1">
    <citation type="submission" date="2016-11" db="EMBL/GenBank/DDBJ databases">
        <authorList>
            <person name="Jaros S."/>
            <person name="Januszkiewicz K."/>
            <person name="Wedrychowicz H."/>
        </authorList>
    </citation>
    <scope>NUCLEOTIDE SEQUENCE [LARGE SCALE GENOMIC DNA]</scope>
    <source>
        <strain evidence="4 5">DSM 45627</strain>
    </source>
</reference>
<evidence type="ECO:0000313" key="4">
    <source>
        <dbReference type="EMBL" id="SHG46958.1"/>
    </source>
</evidence>
<dbReference type="InterPro" id="IPR050952">
    <property type="entry name" value="TRIM-NHL_E3_ligases"/>
</dbReference>
<dbReference type="Pfam" id="PF01436">
    <property type="entry name" value="NHL"/>
    <property type="match status" value="1"/>
</dbReference>
<dbReference type="AlphaFoldDB" id="A0A1M5K2D6"/>
<evidence type="ECO:0000256" key="1">
    <source>
        <dbReference type="ARBA" id="ARBA00022737"/>
    </source>
</evidence>
<evidence type="ECO:0000313" key="5">
    <source>
        <dbReference type="Proteomes" id="UP000186132"/>
    </source>
</evidence>
<dbReference type="InterPro" id="IPR011042">
    <property type="entry name" value="6-blade_b-propeller_TolB-like"/>
</dbReference>
<dbReference type="STRING" id="1206085.SAMN05443575_2038"/>
<keyword evidence="5" id="KW-1185">Reference proteome</keyword>